<gene>
    <name evidence="2" type="ORF">PT974_07404</name>
</gene>
<comment type="caution">
    <text evidence="2">The sequence shown here is derived from an EMBL/GenBank/DDBJ whole genome shotgun (WGS) entry which is preliminary data.</text>
</comment>
<evidence type="ECO:0000313" key="2">
    <source>
        <dbReference type="EMBL" id="KAK5993966.1"/>
    </source>
</evidence>
<accession>A0ABR0SQG7</accession>
<proteinExistence type="predicted"/>
<keyword evidence="3" id="KW-1185">Reference proteome</keyword>
<feature type="region of interest" description="Disordered" evidence="1">
    <location>
        <begin position="1"/>
        <end position="27"/>
    </location>
</feature>
<feature type="compositionally biased region" description="Basic and acidic residues" evidence="1">
    <location>
        <begin position="1"/>
        <end position="17"/>
    </location>
</feature>
<sequence length="72" mass="7859">MEGELKELREKHEKLSMEAKASQKKIRNGASGGVDGVTFSLKLKTATALSVQLQAITPLEVALCPRRDHQNA</sequence>
<dbReference type="EMBL" id="JAVFKD010000012">
    <property type="protein sequence ID" value="KAK5993966.1"/>
    <property type="molecule type" value="Genomic_DNA"/>
</dbReference>
<evidence type="ECO:0000256" key="1">
    <source>
        <dbReference type="SAM" id="MobiDB-lite"/>
    </source>
</evidence>
<name>A0ABR0SQG7_9HYPO</name>
<evidence type="ECO:0000313" key="3">
    <source>
        <dbReference type="Proteomes" id="UP001338125"/>
    </source>
</evidence>
<organism evidence="2 3">
    <name type="scientific">Cladobotryum mycophilum</name>
    <dbReference type="NCBI Taxonomy" id="491253"/>
    <lineage>
        <taxon>Eukaryota</taxon>
        <taxon>Fungi</taxon>
        <taxon>Dikarya</taxon>
        <taxon>Ascomycota</taxon>
        <taxon>Pezizomycotina</taxon>
        <taxon>Sordariomycetes</taxon>
        <taxon>Hypocreomycetidae</taxon>
        <taxon>Hypocreales</taxon>
        <taxon>Hypocreaceae</taxon>
        <taxon>Cladobotryum</taxon>
    </lineage>
</organism>
<dbReference type="Proteomes" id="UP001338125">
    <property type="component" value="Unassembled WGS sequence"/>
</dbReference>
<reference evidence="2 3" key="1">
    <citation type="submission" date="2024-01" db="EMBL/GenBank/DDBJ databases">
        <title>Complete genome of Cladobotryum mycophilum ATHUM6906.</title>
        <authorList>
            <person name="Christinaki A.C."/>
            <person name="Myridakis A.I."/>
            <person name="Kouvelis V.N."/>
        </authorList>
    </citation>
    <scope>NUCLEOTIDE SEQUENCE [LARGE SCALE GENOMIC DNA]</scope>
    <source>
        <strain evidence="2 3">ATHUM6906</strain>
    </source>
</reference>
<protein>
    <submittedName>
        <fullName evidence="2">Uncharacterized protein</fullName>
    </submittedName>
</protein>